<dbReference type="Proteomes" id="UP000053257">
    <property type="component" value="Unassembled WGS sequence"/>
</dbReference>
<proteinExistence type="predicted"/>
<dbReference type="AlphaFoldDB" id="A0A0C3S057"/>
<keyword evidence="4" id="KW-1185">Reference proteome</keyword>
<protein>
    <recommendedName>
        <fullName evidence="2">T6SS Phospholipase effector Tle1-like catalytic domain-containing protein</fullName>
    </recommendedName>
</protein>
<name>A0A0C3S057_PHLG1</name>
<dbReference type="STRING" id="745531.A0A0C3S057"/>
<dbReference type="PANTHER" id="PTHR33840">
    <property type="match status" value="1"/>
</dbReference>
<evidence type="ECO:0000256" key="1">
    <source>
        <dbReference type="SAM" id="MobiDB-lite"/>
    </source>
</evidence>
<dbReference type="EMBL" id="KN840483">
    <property type="protein sequence ID" value="KIP08191.1"/>
    <property type="molecule type" value="Genomic_DNA"/>
</dbReference>
<dbReference type="OrthoDB" id="3162439at2759"/>
<feature type="region of interest" description="Disordered" evidence="1">
    <location>
        <begin position="1"/>
        <end position="38"/>
    </location>
</feature>
<accession>A0A0C3S057</accession>
<feature type="compositionally biased region" description="Polar residues" evidence="1">
    <location>
        <begin position="21"/>
        <end position="30"/>
    </location>
</feature>
<dbReference type="Pfam" id="PF09994">
    <property type="entry name" value="T6SS_Tle1-like_cat"/>
    <property type="match status" value="1"/>
</dbReference>
<reference evidence="3 4" key="1">
    <citation type="journal article" date="2014" name="PLoS Genet.">
        <title>Analysis of the Phlebiopsis gigantea genome, transcriptome and secretome provides insight into its pioneer colonization strategies of wood.</title>
        <authorList>
            <person name="Hori C."/>
            <person name="Ishida T."/>
            <person name="Igarashi K."/>
            <person name="Samejima M."/>
            <person name="Suzuki H."/>
            <person name="Master E."/>
            <person name="Ferreira P."/>
            <person name="Ruiz-Duenas F.J."/>
            <person name="Held B."/>
            <person name="Canessa P."/>
            <person name="Larrondo L.F."/>
            <person name="Schmoll M."/>
            <person name="Druzhinina I.S."/>
            <person name="Kubicek C.P."/>
            <person name="Gaskell J.A."/>
            <person name="Kersten P."/>
            <person name="St John F."/>
            <person name="Glasner J."/>
            <person name="Sabat G."/>
            <person name="Splinter BonDurant S."/>
            <person name="Syed K."/>
            <person name="Yadav J."/>
            <person name="Mgbeahuruike A.C."/>
            <person name="Kovalchuk A."/>
            <person name="Asiegbu F.O."/>
            <person name="Lackner G."/>
            <person name="Hoffmeister D."/>
            <person name="Rencoret J."/>
            <person name="Gutierrez A."/>
            <person name="Sun H."/>
            <person name="Lindquist E."/>
            <person name="Barry K."/>
            <person name="Riley R."/>
            <person name="Grigoriev I.V."/>
            <person name="Henrissat B."/>
            <person name="Kues U."/>
            <person name="Berka R.M."/>
            <person name="Martinez A.T."/>
            <person name="Covert S.F."/>
            <person name="Blanchette R.A."/>
            <person name="Cullen D."/>
        </authorList>
    </citation>
    <scope>NUCLEOTIDE SEQUENCE [LARGE SCALE GENOMIC DNA]</scope>
    <source>
        <strain evidence="3 4">11061_1 CR5-6</strain>
    </source>
</reference>
<feature type="domain" description="T6SS Phospholipase effector Tle1-like catalytic" evidence="2">
    <location>
        <begin position="110"/>
        <end position="381"/>
    </location>
</feature>
<dbReference type="InterPro" id="IPR018712">
    <property type="entry name" value="Tle1-like_cat"/>
</dbReference>
<evidence type="ECO:0000313" key="3">
    <source>
        <dbReference type="EMBL" id="KIP08191.1"/>
    </source>
</evidence>
<dbReference type="PANTHER" id="PTHR33840:SF2">
    <property type="entry name" value="TLE1 PHOSPHOLIPASE DOMAIN-CONTAINING PROTEIN"/>
    <property type="match status" value="1"/>
</dbReference>
<sequence>METQSPGAGPSRSAPVHNREGSASISTRSSAPYHRSPAASSRSLLLEAEPLSLRSVASVAVQVDPVPLADICGPEVHPPPATQATPVASFKFGPDEDTWCKCKLDKEEGRNLVVCIDGTANQFGFQNTNVVELYSRLDKNKRQLTYYNSGIGTYVRDSNWLGLMKQALVHGWDMAVAWNLKKIILDAYRWLSENYQHGDCIFLFGFSRGAYQVRIIGGMIEIVGLLHKGNNEQIAFRSWFYKIFRSKEQDEAAANKVKELSDQFKQTLSHKNATVHFIGVWDTVSSVGIARGPSFPETTNGMKDVCGVRHVLSLDEERDKFQPEYVNGGAGPEEPPESATRLERDRVKEVWFVGSHSDIGGGNSDNIDLNNFGPALRWMIYEALRYGLKIKLSLKGWGAPERNSSMTWVWRILEVYPFRRLTYKDKDSTKRCILVVNRPPHLCRGRRIQEGQRIHVSVARYMKETPKYVPAARIPSDRNSWPLSWNAVRYDPDISIAYEQDAASPVIDILTQLRDASKAEGGIKEDDLRPLSDLMLRKFTSFPWSRLLTELLQSVVVPSRLSTQCLMEVPDFSLLLCNTWFNSITQCLAPT</sequence>
<evidence type="ECO:0000259" key="2">
    <source>
        <dbReference type="Pfam" id="PF09994"/>
    </source>
</evidence>
<gene>
    <name evidence="3" type="ORF">PHLGIDRAFT_69663</name>
</gene>
<evidence type="ECO:0000313" key="4">
    <source>
        <dbReference type="Proteomes" id="UP000053257"/>
    </source>
</evidence>
<dbReference type="HOGENOM" id="CLU_461588_0_0_1"/>
<organism evidence="3 4">
    <name type="scientific">Phlebiopsis gigantea (strain 11061_1 CR5-6)</name>
    <name type="common">White-rot fungus</name>
    <name type="synonym">Peniophora gigantea</name>
    <dbReference type="NCBI Taxonomy" id="745531"/>
    <lineage>
        <taxon>Eukaryota</taxon>
        <taxon>Fungi</taxon>
        <taxon>Dikarya</taxon>
        <taxon>Basidiomycota</taxon>
        <taxon>Agaricomycotina</taxon>
        <taxon>Agaricomycetes</taxon>
        <taxon>Polyporales</taxon>
        <taxon>Phanerochaetaceae</taxon>
        <taxon>Phlebiopsis</taxon>
    </lineage>
</organism>